<dbReference type="PANTHER" id="PTHR43451">
    <property type="entry name" value="ACETYLTRANSFERASE (GNAT) FAMILY PROTEIN"/>
    <property type="match status" value="1"/>
</dbReference>
<dbReference type="GO" id="GO:0016747">
    <property type="term" value="F:acyltransferase activity, transferring groups other than amino-acyl groups"/>
    <property type="evidence" value="ECO:0007669"/>
    <property type="project" value="InterPro"/>
</dbReference>
<dbReference type="Gene3D" id="3.40.630.30">
    <property type="match status" value="1"/>
</dbReference>
<gene>
    <name evidence="2" type="ORF">E4V82_21990</name>
</gene>
<evidence type="ECO:0000259" key="1">
    <source>
        <dbReference type="PROSITE" id="PS51186"/>
    </source>
</evidence>
<accession>A0A5N7IV07</accession>
<evidence type="ECO:0000313" key="3">
    <source>
        <dbReference type="Proteomes" id="UP000342249"/>
    </source>
</evidence>
<dbReference type="Pfam" id="PF13673">
    <property type="entry name" value="Acetyltransf_10"/>
    <property type="match status" value="1"/>
</dbReference>
<organism evidence="2 3">
    <name type="scientific">Clostridium estertheticum</name>
    <dbReference type="NCBI Taxonomy" id="238834"/>
    <lineage>
        <taxon>Bacteria</taxon>
        <taxon>Bacillati</taxon>
        <taxon>Bacillota</taxon>
        <taxon>Clostridia</taxon>
        <taxon>Eubacteriales</taxon>
        <taxon>Clostridiaceae</taxon>
        <taxon>Clostridium</taxon>
    </lineage>
</organism>
<dbReference type="PANTHER" id="PTHR43451:SF1">
    <property type="entry name" value="ACETYLTRANSFERASE"/>
    <property type="match status" value="1"/>
</dbReference>
<dbReference type="PROSITE" id="PS51186">
    <property type="entry name" value="GNAT"/>
    <property type="match status" value="1"/>
</dbReference>
<dbReference type="InterPro" id="IPR000182">
    <property type="entry name" value="GNAT_dom"/>
</dbReference>
<protein>
    <submittedName>
        <fullName evidence="2">GNAT family N-acetyltransferase</fullName>
    </submittedName>
</protein>
<sequence length="153" mass="18038">MEIIKLQKNDIKNALNLVWTVFQEFEAPDYSKQGIEEFRKFVSYNYNIEKFDKGELYFWGCVDNDDLVGVLSTRGINHICMLFVNKEYHRRGIARSLFQVVEEKCKIQNNISKITLNSSPYAISIYHHLGFFDTDKELTMNGIRYTPMSYLLK</sequence>
<feature type="domain" description="N-acetyltransferase" evidence="1">
    <location>
        <begin position="1"/>
        <end position="153"/>
    </location>
</feature>
<dbReference type="Proteomes" id="UP000342249">
    <property type="component" value="Unassembled WGS sequence"/>
</dbReference>
<reference evidence="2" key="1">
    <citation type="journal article" date="2019" name="Lett. Appl. Microbiol.">
        <title>A case of 'blown pack' spoilage of vacuum-packaged pork likely associated with Clostridium estertheticum in Canada.</title>
        <authorList>
            <person name="Zhang P."/>
            <person name="Ward P."/>
            <person name="McMullen L.M."/>
            <person name="Yang X."/>
        </authorList>
    </citation>
    <scope>NUCLEOTIDE SEQUENCE [LARGE SCALE GENOMIC DNA]</scope>
    <source>
        <strain evidence="2">MA19</strain>
    </source>
</reference>
<dbReference type="AlphaFoldDB" id="A0A5N7IV07"/>
<name>A0A5N7IV07_9CLOT</name>
<proteinExistence type="predicted"/>
<dbReference type="EMBL" id="SPSF01000055">
    <property type="protein sequence ID" value="MPQ64747.1"/>
    <property type="molecule type" value="Genomic_DNA"/>
</dbReference>
<dbReference type="InterPro" id="IPR016181">
    <property type="entry name" value="Acyl_CoA_acyltransferase"/>
</dbReference>
<evidence type="ECO:0000313" key="2">
    <source>
        <dbReference type="EMBL" id="MPQ64747.1"/>
    </source>
</evidence>
<comment type="caution">
    <text evidence="2">The sequence shown here is derived from an EMBL/GenBank/DDBJ whole genome shotgun (WGS) entry which is preliminary data.</text>
</comment>
<dbReference type="SUPFAM" id="SSF55729">
    <property type="entry name" value="Acyl-CoA N-acyltransferases (Nat)"/>
    <property type="match status" value="1"/>
</dbReference>
<keyword evidence="2" id="KW-0808">Transferase</keyword>
<dbReference type="RefSeq" id="WP_162523332.1">
    <property type="nucleotide sequence ID" value="NZ_JAIZZU010000011.1"/>
</dbReference>
<dbReference type="CDD" id="cd04301">
    <property type="entry name" value="NAT_SF"/>
    <property type="match status" value="1"/>
</dbReference>
<dbReference type="InterPro" id="IPR052564">
    <property type="entry name" value="N-acetyltrans/Recomb-assoc"/>
</dbReference>